<comment type="caution">
    <text evidence="1">The sequence shown here is derived from an EMBL/GenBank/DDBJ whole genome shotgun (WGS) entry which is preliminary data.</text>
</comment>
<gene>
    <name evidence="1" type="ORF">V6N12_062770</name>
</gene>
<organism evidence="1 2">
    <name type="scientific">Hibiscus sabdariffa</name>
    <name type="common">roselle</name>
    <dbReference type="NCBI Taxonomy" id="183260"/>
    <lineage>
        <taxon>Eukaryota</taxon>
        <taxon>Viridiplantae</taxon>
        <taxon>Streptophyta</taxon>
        <taxon>Embryophyta</taxon>
        <taxon>Tracheophyta</taxon>
        <taxon>Spermatophyta</taxon>
        <taxon>Magnoliopsida</taxon>
        <taxon>eudicotyledons</taxon>
        <taxon>Gunneridae</taxon>
        <taxon>Pentapetalae</taxon>
        <taxon>rosids</taxon>
        <taxon>malvids</taxon>
        <taxon>Malvales</taxon>
        <taxon>Malvaceae</taxon>
        <taxon>Malvoideae</taxon>
        <taxon>Hibiscus</taxon>
    </lineage>
</organism>
<reference evidence="1 2" key="1">
    <citation type="journal article" date="2024" name="G3 (Bethesda)">
        <title>Genome assembly of Hibiscus sabdariffa L. provides insights into metabolisms of medicinal natural products.</title>
        <authorList>
            <person name="Kim T."/>
        </authorList>
    </citation>
    <scope>NUCLEOTIDE SEQUENCE [LARGE SCALE GENOMIC DNA]</scope>
    <source>
        <strain evidence="1">TK-2024</strain>
        <tissue evidence="1">Old leaves</tissue>
    </source>
</reference>
<proteinExistence type="predicted"/>
<evidence type="ECO:0000313" key="2">
    <source>
        <dbReference type="Proteomes" id="UP001472677"/>
    </source>
</evidence>
<keyword evidence="2" id="KW-1185">Reference proteome</keyword>
<dbReference type="EMBL" id="JBBPBM010000007">
    <property type="protein sequence ID" value="KAK8575093.1"/>
    <property type="molecule type" value="Genomic_DNA"/>
</dbReference>
<protein>
    <submittedName>
        <fullName evidence="1">Uncharacterized protein</fullName>
    </submittedName>
</protein>
<accession>A0ABR2F9U5</accession>
<sequence>MRTMEDAAWFSTSDKDLRVVFLKSRFADTISKAQQEMKASVDTQGFDLKNSVGSKRKPETVNCVGDESKKRAKVEEAAEQKGTCRVQTTKGQ</sequence>
<evidence type="ECO:0000313" key="1">
    <source>
        <dbReference type="EMBL" id="KAK8575093.1"/>
    </source>
</evidence>
<name>A0ABR2F9U5_9ROSI</name>
<dbReference type="Proteomes" id="UP001472677">
    <property type="component" value="Unassembled WGS sequence"/>
</dbReference>